<dbReference type="CDD" id="cd07377">
    <property type="entry name" value="WHTH_GntR"/>
    <property type="match status" value="1"/>
</dbReference>
<dbReference type="InterPro" id="IPR050679">
    <property type="entry name" value="Bact_HTH_transcr_reg"/>
</dbReference>
<evidence type="ECO:0000256" key="1">
    <source>
        <dbReference type="ARBA" id="ARBA00023015"/>
    </source>
</evidence>
<dbReference type="AlphaFoldDB" id="A0A1M4ZSU3"/>
<dbReference type="Gene3D" id="3.40.1410.10">
    <property type="entry name" value="Chorismate lyase-like"/>
    <property type="match status" value="1"/>
</dbReference>
<dbReference type="GO" id="GO:0003700">
    <property type="term" value="F:DNA-binding transcription factor activity"/>
    <property type="evidence" value="ECO:0007669"/>
    <property type="project" value="InterPro"/>
</dbReference>
<accession>A0A1M4ZSU3</accession>
<dbReference type="Proteomes" id="UP000184476">
    <property type="component" value="Unassembled WGS sequence"/>
</dbReference>
<evidence type="ECO:0000256" key="2">
    <source>
        <dbReference type="ARBA" id="ARBA00023125"/>
    </source>
</evidence>
<evidence type="ECO:0000313" key="5">
    <source>
        <dbReference type="EMBL" id="SHF21005.1"/>
    </source>
</evidence>
<sequence length="236" mass="27876">MSNIPLYVQIAEHLRDNIKIGKWKEGERIPTEKDLCDIYNVSRITIRKAIDELVKEKLLYRERPKGTFVTPFEDTADNYTLVKGFTEEMKEIGKQARTLNVELEVTRANKKLAMYLNIEVGDKVLIIRRIRGDDDKTFAYFVTHIKFEEHFSLNPKLYYGSFYAYLNQLGISVNQEREVVEAILPNHEIKTALKIKENTPVLKRTRYTSCKSENFYEYTECYYVGNLYKYYLDFSL</sequence>
<feature type="domain" description="HTH gntR-type" evidence="4">
    <location>
        <begin position="4"/>
        <end position="72"/>
    </location>
</feature>
<organism evidence="5 6">
    <name type="scientific">Seinonella peptonophila</name>
    <dbReference type="NCBI Taxonomy" id="112248"/>
    <lineage>
        <taxon>Bacteria</taxon>
        <taxon>Bacillati</taxon>
        <taxon>Bacillota</taxon>
        <taxon>Bacilli</taxon>
        <taxon>Bacillales</taxon>
        <taxon>Thermoactinomycetaceae</taxon>
        <taxon>Seinonella</taxon>
    </lineage>
</organism>
<dbReference type="PANTHER" id="PTHR44846:SF17">
    <property type="entry name" value="GNTR-FAMILY TRANSCRIPTIONAL REGULATOR"/>
    <property type="match status" value="1"/>
</dbReference>
<dbReference type="Pfam" id="PF07702">
    <property type="entry name" value="UTRA"/>
    <property type="match status" value="1"/>
</dbReference>
<keyword evidence="3" id="KW-0804">Transcription</keyword>
<dbReference type="PANTHER" id="PTHR44846">
    <property type="entry name" value="MANNOSYL-D-GLYCERATE TRANSPORT/METABOLISM SYSTEM REPRESSOR MNGR-RELATED"/>
    <property type="match status" value="1"/>
</dbReference>
<evidence type="ECO:0000313" key="6">
    <source>
        <dbReference type="Proteomes" id="UP000184476"/>
    </source>
</evidence>
<dbReference type="RefSeq" id="WP_245815646.1">
    <property type="nucleotide sequence ID" value="NZ_FQVL01000010.1"/>
</dbReference>
<dbReference type="EMBL" id="FQVL01000010">
    <property type="protein sequence ID" value="SHF21005.1"/>
    <property type="molecule type" value="Genomic_DNA"/>
</dbReference>
<dbReference type="STRING" id="112248.SAMN05444392_11093"/>
<keyword evidence="6" id="KW-1185">Reference proteome</keyword>
<proteinExistence type="predicted"/>
<dbReference type="Gene3D" id="1.10.10.10">
    <property type="entry name" value="Winged helix-like DNA-binding domain superfamily/Winged helix DNA-binding domain"/>
    <property type="match status" value="1"/>
</dbReference>
<dbReference type="FunFam" id="1.10.10.10:FF:000079">
    <property type="entry name" value="GntR family transcriptional regulator"/>
    <property type="match status" value="1"/>
</dbReference>
<dbReference type="PRINTS" id="PR00035">
    <property type="entry name" value="HTHGNTR"/>
</dbReference>
<dbReference type="Pfam" id="PF00392">
    <property type="entry name" value="GntR"/>
    <property type="match status" value="1"/>
</dbReference>
<dbReference type="GO" id="GO:0045892">
    <property type="term" value="P:negative regulation of DNA-templated transcription"/>
    <property type="evidence" value="ECO:0007669"/>
    <property type="project" value="TreeGrafter"/>
</dbReference>
<dbReference type="InterPro" id="IPR000524">
    <property type="entry name" value="Tscrpt_reg_HTH_GntR"/>
</dbReference>
<dbReference type="SMART" id="SM00866">
    <property type="entry name" value="UTRA"/>
    <property type="match status" value="1"/>
</dbReference>
<dbReference type="SUPFAM" id="SSF64288">
    <property type="entry name" value="Chorismate lyase-like"/>
    <property type="match status" value="1"/>
</dbReference>
<dbReference type="GO" id="GO:0003677">
    <property type="term" value="F:DNA binding"/>
    <property type="evidence" value="ECO:0007669"/>
    <property type="project" value="UniProtKB-KW"/>
</dbReference>
<protein>
    <submittedName>
        <fullName evidence="5">Transcriptional regulator, GntR family</fullName>
    </submittedName>
</protein>
<dbReference type="PROSITE" id="PS50949">
    <property type="entry name" value="HTH_GNTR"/>
    <property type="match status" value="1"/>
</dbReference>
<dbReference type="InterPro" id="IPR036388">
    <property type="entry name" value="WH-like_DNA-bd_sf"/>
</dbReference>
<dbReference type="InterPro" id="IPR011663">
    <property type="entry name" value="UTRA"/>
</dbReference>
<gene>
    <name evidence="5" type="ORF">SAMN05444392_11093</name>
</gene>
<dbReference type="SUPFAM" id="SSF46785">
    <property type="entry name" value="Winged helix' DNA-binding domain"/>
    <property type="match status" value="1"/>
</dbReference>
<keyword evidence="2" id="KW-0238">DNA-binding</keyword>
<evidence type="ECO:0000256" key="3">
    <source>
        <dbReference type="ARBA" id="ARBA00023163"/>
    </source>
</evidence>
<keyword evidence="1" id="KW-0805">Transcription regulation</keyword>
<evidence type="ECO:0000259" key="4">
    <source>
        <dbReference type="PROSITE" id="PS50949"/>
    </source>
</evidence>
<dbReference type="SMART" id="SM00345">
    <property type="entry name" value="HTH_GNTR"/>
    <property type="match status" value="1"/>
</dbReference>
<dbReference type="InterPro" id="IPR036390">
    <property type="entry name" value="WH_DNA-bd_sf"/>
</dbReference>
<dbReference type="InterPro" id="IPR028978">
    <property type="entry name" value="Chorismate_lyase_/UTRA_dom_sf"/>
</dbReference>
<name>A0A1M4ZSU3_9BACL</name>
<reference evidence="5 6" key="1">
    <citation type="submission" date="2016-11" db="EMBL/GenBank/DDBJ databases">
        <authorList>
            <person name="Jaros S."/>
            <person name="Januszkiewicz K."/>
            <person name="Wedrychowicz H."/>
        </authorList>
    </citation>
    <scope>NUCLEOTIDE SEQUENCE [LARGE SCALE GENOMIC DNA]</scope>
    <source>
        <strain evidence="5 6">DSM 44666</strain>
    </source>
</reference>